<gene>
    <name evidence="5" type="ORF">GCM10011399_26200</name>
</gene>
<dbReference type="PROSITE" id="PS00211">
    <property type="entry name" value="ABC_TRANSPORTER_1"/>
    <property type="match status" value="1"/>
</dbReference>
<reference evidence="5 6" key="1">
    <citation type="journal article" date="2014" name="Int. J. Syst. Evol. Microbiol.">
        <title>Complete genome sequence of Corynebacterium casei LMG S-19264T (=DSM 44701T), isolated from a smear-ripened cheese.</title>
        <authorList>
            <consortium name="US DOE Joint Genome Institute (JGI-PGF)"/>
            <person name="Walter F."/>
            <person name="Albersmeier A."/>
            <person name="Kalinowski J."/>
            <person name="Ruckert C."/>
        </authorList>
    </citation>
    <scope>NUCLEOTIDE SEQUENCE [LARGE SCALE GENOMIC DNA]</scope>
    <source>
        <strain evidence="5 6">CGMCC 1.12976</strain>
    </source>
</reference>
<sequence length="266" mass="29235">MSTTAPAAGLEVVDLGKTYKRRGQKASTSQRVLDNVSLSVEAGEFVTLIGHSGCGKTTLLNCVAGLTDFNDGQIRMHGKPIQGPGPDRAVVFQHASLLPWRTIERNVAYGLELRRQMSSAEIKQRVASAIELVGLSGYASHYPHEVSGGMQQRVNLARALAVEPDLVLMDEPFGALDAMTKESLQDQLMALADREKRTTIFVTHDIHEAVYLADRVVLMTPKPGKISKQVVVPFGRNRTRALTETREFNDLVRELRELLTESEASV</sequence>
<dbReference type="InterPro" id="IPR017871">
    <property type="entry name" value="ABC_transporter-like_CS"/>
</dbReference>
<dbReference type="SUPFAM" id="SSF52540">
    <property type="entry name" value="P-loop containing nucleoside triphosphate hydrolases"/>
    <property type="match status" value="1"/>
</dbReference>
<dbReference type="RefSeq" id="WP_203586011.1">
    <property type="nucleotide sequence ID" value="NZ_BMGP01000004.1"/>
</dbReference>
<evidence type="ECO:0000259" key="4">
    <source>
        <dbReference type="PROSITE" id="PS50893"/>
    </source>
</evidence>
<comment type="caution">
    <text evidence="5">The sequence shown here is derived from an EMBL/GenBank/DDBJ whole genome shotgun (WGS) entry which is preliminary data.</text>
</comment>
<dbReference type="Gene3D" id="3.40.50.300">
    <property type="entry name" value="P-loop containing nucleotide triphosphate hydrolases"/>
    <property type="match status" value="1"/>
</dbReference>
<dbReference type="Proteomes" id="UP000598775">
    <property type="component" value="Unassembled WGS sequence"/>
</dbReference>
<keyword evidence="3 5" id="KW-0067">ATP-binding</keyword>
<dbReference type="InterPro" id="IPR050166">
    <property type="entry name" value="ABC_transporter_ATP-bind"/>
</dbReference>
<keyword evidence="6" id="KW-1185">Reference proteome</keyword>
<dbReference type="GO" id="GO:0005524">
    <property type="term" value="F:ATP binding"/>
    <property type="evidence" value="ECO:0007669"/>
    <property type="project" value="UniProtKB-KW"/>
</dbReference>
<dbReference type="InterPro" id="IPR003439">
    <property type="entry name" value="ABC_transporter-like_ATP-bd"/>
</dbReference>
<name>A0A917EXP0_9MICO</name>
<evidence type="ECO:0000313" key="6">
    <source>
        <dbReference type="Proteomes" id="UP000598775"/>
    </source>
</evidence>
<feature type="domain" description="ABC transporter" evidence="4">
    <location>
        <begin position="10"/>
        <end position="246"/>
    </location>
</feature>
<proteinExistence type="predicted"/>
<dbReference type="Pfam" id="PF00005">
    <property type="entry name" value="ABC_tran"/>
    <property type="match status" value="1"/>
</dbReference>
<evidence type="ECO:0000256" key="2">
    <source>
        <dbReference type="ARBA" id="ARBA00022741"/>
    </source>
</evidence>
<evidence type="ECO:0000256" key="3">
    <source>
        <dbReference type="ARBA" id="ARBA00022840"/>
    </source>
</evidence>
<keyword evidence="1" id="KW-0813">Transport</keyword>
<dbReference type="GO" id="GO:0016887">
    <property type="term" value="F:ATP hydrolysis activity"/>
    <property type="evidence" value="ECO:0007669"/>
    <property type="project" value="InterPro"/>
</dbReference>
<dbReference type="PANTHER" id="PTHR42788:SF13">
    <property type="entry name" value="ALIPHATIC SULFONATES IMPORT ATP-BINDING PROTEIN SSUB"/>
    <property type="match status" value="1"/>
</dbReference>
<dbReference type="PROSITE" id="PS50893">
    <property type="entry name" value="ABC_TRANSPORTER_2"/>
    <property type="match status" value="1"/>
</dbReference>
<keyword evidence="2" id="KW-0547">Nucleotide-binding</keyword>
<evidence type="ECO:0000313" key="5">
    <source>
        <dbReference type="EMBL" id="GGF31779.1"/>
    </source>
</evidence>
<dbReference type="EMBL" id="BMGP01000004">
    <property type="protein sequence ID" value="GGF31779.1"/>
    <property type="molecule type" value="Genomic_DNA"/>
</dbReference>
<dbReference type="InterPro" id="IPR003593">
    <property type="entry name" value="AAA+_ATPase"/>
</dbReference>
<evidence type="ECO:0000256" key="1">
    <source>
        <dbReference type="ARBA" id="ARBA00022448"/>
    </source>
</evidence>
<dbReference type="CDD" id="cd03293">
    <property type="entry name" value="ABC_NrtD_SsuB_transporters"/>
    <property type="match status" value="1"/>
</dbReference>
<dbReference type="InterPro" id="IPR027417">
    <property type="entry name" value="P-loop_NTPase"/>
</dbReference>
<organism evidence="5 6">
    <name type="scientific">Subtercola lobariae</name>
    <dbReference type="NCBI Taxonomy" id="1588641"/>
    <lineage>
        <taxon>Bacteria</taxon>
        <taxon>Bacillati</taxon>
        <taxon>Actinomycetota</taxon>
        <taxon>Actinomycetes</taxon>
        <taxon>Micrococcales</taxon>
        <taxon>Microbacteriaceae</taxon>
        <taxon>Subtercola</taxon>
    </lineage>
</organism>
<dbReference type="AlphaFoldDB" id="A0A917EXP0"/>
<dbReference type="SMART" id="SM00382">
    <property type="entry name" value="AAA"/>
    <property type="match status" value="1"/>
</dbReference>
<dbReference type="PANTHER" id="PTHR42788">
    <property type="entry name" value="TAURINE IMPORT ATP-BINDING PROTEIN-RELATED"/>
    <property type="match status" value="1"/>
</dbReference>
<protein>
    <submittedName>
        <fullName evidence="5">ABC transporter ATP-binding protein</fullName>
    </submittedName>
</protein>
<accession>A0A917EXP0</accession>